<accession>M3YQB5</accession>
<evidence type="ECO:0000256" key="1">
    <source>
        <dbReference type="SAM" id="MobiDB-lite"/>
    </source>
</evidence>
<proteinExistence type="predicted"/>
<dbReference type="AlphaFoldDB" id="M3YQB5"/>
<protein>
    <submittedName>
        <fullName evidence="2">Uncharacterized protein</fullName>
    </submittedName>
</protein>
<reference evidence="2" key="1">
    <citation type="submission" date="2024-06" db="UniProtKB">
        <authorList>
            <consortium name="Ensembl"/>
        </authorList>
    </citation>
    <scope>IDENTIFICATION</scope>
</reference>
<dbReference type="InParanoid" id="M3YQB5"/>
<name>M3YQB5_MUSPF</name>
<dbReference type="EMBL" id="AEYP01018968">
    <property type="status" value="NOT_ANNOTATED_CDS"/>
    <property type="molecule type" value="Genomic_DNA"/>
</dbReference>
<dbReference type="Ensembl" id="ENSMPUT00000013740.1">
    <property type="protein sequence ID" value="ENSMPUP00000013524.1"/>
    <property type="gene ID" value="ENSMPUG00000013627.1"/>
</dbReference>
<dbReference type="HOGENOM" id="CLU_2003167_0_0_1"/>
<organism evidence="2">
    <name type="scientific">Mustela putorius furo</name>
    <name type="common">European domestic ferret</name>
    <name type="synonym">Mustela furo</name>
    <dbReference type="NCBI Taxonomy" id="9669"/>
    <lineage>
        <taxon>Eukaryota</taxon>
        <taxon>Metazoa</taxon>
        <taxon>Chordata</taxon>
        <taxon>Craniata</taxon>
        <taxon>Vertebrata</taxon>
        <taxon>Euteleostomi</taxon>
        <taxon>Mammalia</taxon>
        <taxon>Eutheria</taxon>
        <taxon>Laurasiatheria</taxon>
        <taxon>Carnivora</taxon>
        <taxon>Caniformia</taxon>
        <taxon>Musteloidea</taxon>
        <taxon>Mustelidae</taxon>
        <taxon>Mustelinae</taxon>
        <taxon>Mustela</taxon>
    </lineage>
</organism>
<evidence type="ECO:0000313" key="2">
    <source>
        <dbReference type="Ensembl" id="ENSMPUP00000013524.1"/>
    </source>
</evidence>
<feature type="region of interest" description="Disordered" evidence="1">
    <location>
        <begin position="37"/>
        <end position="72"/>
    </location>
</feature>
<feature type="compositionally biased region" description="Polar residues" evidence="1">
    <location>
        <begin position="38"/>
        <end position="48"/>
    </location>
</feature>
<sequence length="124" mass="13557">MLTFEKINILSWLKQSNFSNWSQKDASKCCLLGKHGLETSSGQRSSPAGTLPNRKSARPASPRPREQEACLQRHQASVCRGRLRGAGDRTHPPATGSVMLCPDDDKMVLEMAENGNVLALPQLS</sequence>